<name>A0AAD9UIZ2_RIDPI</name>
<sequence>MSVFDESPCVIQSSSVVFVTLLLLSFSSCLARSRAASSVLCRSMAMCCGEGERLWWRKGSSSTSSLGTAGELSAITSSTLLSMESL</sequence>
<reference evidence="2" key="1">
    <citation type="journal article" date="2023" name="Mol. Biol. Evol.">
        <title>Third-Generation Sequencing Reveals the Adaptive Role of the Epigenome in Three Deep-Sea Polychaetes.</title>
        <authorList>
            <person name="Perez M."/>
            <person name="Aroh O."/>
            <person name="Sun Y."/>
            <person name="Lan Y."/>
            <person name="Juniper S.K."/>
            <person name="Young C.R."/>
            <person name="Angers B."/>
            <person name="Qian P.Y."/>
        </authorList>
    </citation>
    <scope>NUCLEOTIDE SEQUENCE</scope>
    <source>
        <strain evidence="2">R07B-5</strain>
    </source>
</reference>
<gene>
    <name evidence="2" type="ORF">NP493_60g00030</name>
</gene>
<dbReference type="Proteomes" id="UP001209878">
    <property type="component" value="Unassembled WGS sequence"/>
</dbReference>
<evidence type="ECO:0000256" key="1">
    <source>
        <dbReference type="SAM" id="SignalP"/>
    </source>
</evidence>
<organism evidence="2 3">
    <name type="scientific">Ridgeia piscesae</name>
    <name type="common">Tubeworm</name>
    <dbReference type="NCBI Taxonomy" id="27915"/>
    <lineage>
        <taxon>Eukaryota</taxon>
        <taxon>Metazoa</taxon>
        <taxon>Spiralia</taxon>
        <taxon>Lophotrochozoa</taxon>
        <taxon>Annelida</taxon>
        <taxon>Polychaeta</taxon>
        <taxon>Sedentaria</taxon>
        <taxon>Canalipalpata</taxon>
        <taxon>Sabellida</taxon>
        <taxon>Siboglinidae</taxon>
        <taxon>Ridgeia</taxon>
    </lineage>
</organism>
<accession>A0AAD9UIZ2</accession>
<protein>
    <recommendedName>
        <fullName evidence="4">Secreted protein</fullName>
    </recommendedName>
</protein>
<feature type="signal peptide" evidence="1">
    <location>
        <begin position="1"/>
        <end position="31"/>
    </location>
</feature>
<evidence type="ECO:0000313" key="2">
    <source>
        <dbReference type="EMBL" id="KAK2191050.1"/>
    </source>
</evidence>
<dbReference type="AlphaFoldDB" id="A0AAD9UIZ2"/>
<feature type="chain" id="PRO_5041984721" description="Secreted protein" evidence="1">
    <location>
        <begin position="32"/>
        <end position="86"/>
    </location>
</feature>
<keyword evidence="3" id="KW-1185">Reference proteome</keyword>
<comment type="caution">
    <text evidence="2">The sequence shown here is derived from an EMBL/GenBank/DDBJ whole genome shotgun (WGS) entry which is preliminary data.</text>
</comment>
<evidence type="ECO:0008006" key="4">
    <source>
        <dbReference type="Google" id="ProtNLM"/>
    </source>
</evidence>
<dbReference type="EMBL" id="JAODUO010000061">
    <property type="protein sequence ID" value="KAK2191050.1"/>
    <property type="molecule type" value="Genomic_DNA"/>
</dbReference>
<keyword evidence="1" id="KW-0732">Signal</keyword>
<proteinExistence type="predicted"/>
<evidence type="ECO:0000313" key="3">
    <source>
        <dbReference type="Proteomes" id="UP001209878"/>
    </source>
</evidence>